<dbReference type="Gene3D" id="3.10.100.10">
    <property type="entry name" value="Mannose-Binding Protein A, subunit A"/>
    <property type="match status" value="1"/>
</dbReference>
<dbReference type="OrthoDB" id="418245at2759"/>
<feature type="compositionally biased region" description="Basic residues" evidence="1">
    <location>
        <begin position="24"/>
        <end position="33"/>
    </location>
</feature>
<dbReference type="Proteomes" id="UP000515135">
    <property type="component" value="Unplaced"/>
</dbReference>
<sequence length="204" mass="22656">MAGMEGGRDRVNRGGRRSLLTSSARKRKEKGKFRMSTSHLLQSSKGLRFKLSDNYHYNHHLHAGSLVDTSHWEEPVNLEPNKCEVTGYVSLLQLDFAELKTYDEARQTCAADGGLLAMPRDNVTNTFIHNLGGGAGIRWIGLTDLGNEGQFVYEDGQNLASSGYSNWHPGEPNDAHKGEHCVMMFNSMHGWNDAICSLARGFIC</sequence>
<accession>A0A6P4Y5J5</accession>
<dbReference type="InterPro" id="IPR001304">
    <property type="entry name" value="C-type_lectin-like"/>
</dbReference>
<dbReference type="AlphaFoldDB" id="A0A6P4Y5J5"/>
<organism evidence="3 4">
    <name type="scientific">Branchiostoma belcheri</name>
    <name type="common">Amphioxus</name>
    <dbReference type="NCBI Taxonomy" id="7741"/>
    <lineage>
        <taxon>Eukaryota</taxon>
        <taxon>Metazoa</taxon>
        <taxon>Chordata</taxon>
        <taxon>Cephalochordata</taxon>
        <taxon>Leptocardii</taxon>
        <taxon>Amphioxiformes</taxon>
        <taxon>Branchiostomatidae</taxon>
        <taxon>Branchiostoma</taxon>
    </lineage>
</organism>
<protein>
    <submittedName>
        <fullName evidence="4">Collectin-10-like</fullName>
    </submittedName>
</protein>
<dbReference type="SMART" id="SM00034">
    <property type="entry name" value="CLECT"/>
    <property type="match status" value="1"/>
</dbReference>
<evidence type="ECO:0000259" key="2">
    <source>
        <dbReference type="PROSITE" id="PS50041"/>
    </source>
</evidence>
<evidence type="ECO:0000313" key="3">
    <source>
        <dbReference type="Proteomes" id="UP000515135"/>
    </source>
</evidence>
<feature type="region of interest" description="Disordered" evidence="1">
    <location>
        <begin position="1"/>
        <end position="37"/>
    </location>
</feature>
<dbReference type="GeneID" id="109466430"/>
<keyword evidence="3" id="KW-1185">Reference proteome</keyword>
<dbReference type="InterPro" id="IPR016187">
    <property type="entry name" value="CTDL_fold"/>
</dbReference>
<dbReference type="SUPFAM" id="SSF56436">
    <property type="entry name" value="C-type lectin-like"/>
    <property type="match status" value="1"/>
</dbReference>
<evidence type="ECO:0000256" key="1">
    <source>
        <dbReference type="SAM" id="MobiDB-lite"/>
    </source>
</evidence>
<dbReference type="KEGG" id="bbel:109466430"/>
<reference evidence="4" key="1">
    <citation type="submission" date="2025-08" db="UniProtKB">
        <authorList>
            <consortium name="RefSeq"/>
        </authorList>
    </citation>
    <scope>IDENTIFICATION</scope>
    <source>
        <tissue evidence="4">Gonad</tissue>
    </source>
</reference>
<name>A0A6P4Y5J5_BRABE</name>
<dbReference type="RefSeq" id="XP_019619708.1">
    <property type="nucleotide sequence ID" value="XM_019764149.1"/>
</dbReference>
<dbReference type="PROSITE" id="PS50041">
    <property type="entry name" value="C_TYPE_LECTIN_2"/>
    <property type="match status" value="1"/>
</dbReference>
<gene>
    <name evidence="4" type="primary">LOC109466430</name>
</gene>
<evidence type="ECO:0000313" key="4">
    <source>
        <dbReference type="RefSeq" id="XP_019619708.1"/>
    </source>
</evidence>
<dbReference type="PANTHER" id="PTHR22801">
    <property type="entry name" value="LITHOSTATHINE"/>
    <property type="match status" value="1"/>
</dbReference>
<dbReference type="Pfam" id="PF00059">
    <property type="entry name" value="Lectin_C"/>
    <property type="match status" value="1"/>
</dbReference>
<dbReference type="InterPro" id="IPR016186">
    <property type="entry name" value="C-type_lectin-like/link_sf"/>
</dbReference>
<dbReference type="PANTHER" id="PTHR22801:SF63">
    <property type="entry name" value="C-TYPE LECTIN DOMAIN-CONTAINING PROTEIN"/>
    <property type="match status" value="1"/>
</dbReference>
<feature type="compositionally biased region" description="Basic and acidic residues" evidence="1">
    <location>
        <begin position="1"/>
        <end position="12"/>
    </location>
</feature>
<feature type="domain" description="C-type lectin" evidence="2">
    <location>
        <begin position="100"/>
        <end position="204"/>
    </location>
</feature>
<dbReference type="InterPro" id="IPR050801">
    <property type="entry name" value="Ca-Dep_Lectins_ImmuneDev"/>
</dbReference>
<proteinExistence type="predicted"/>